<proteinExistence type="predicted"/>
<keyword evidence="1" id="KW-0479">Metal-binding</keyword>
<gene>
    <name evidence="8" type="ORF">F53441_9350</name>
</gene>
<sequence>MVTQYATTHLQGQDRMSIRKVKCDEKKPACHRCTSTGRKCDGYTQEQPKKRLGARMLQPAPLSPPSSQSVLLTTERRALQYFYSVVSPRLSSGRDSYFWTDLVMQLSESELVVKHTVVSISSLFESAQPQSTPPYADGYALQHYTSAIQRLKALQREPLVLVACILFICVEYLQANVTIATQHCRHGLAIMDKCDDPWAKQYLAPVFRRLITIPMLFSVKDIENMSHLRYIKPSKFNCMEDALDMMDDIFSRVVRFSHMKYRGVLQDMEEEYDIVATHLETWQRLFEELEADPTSPLYEAQEKSLFMRLHLSQIELFRDDTPDEHMVSFRRVLHLAECSIQNSDRTQQAVAYTPMLFFVILKCSDLKVRLSALKSMQQLRLLREGKCEDVQMLITSRQIIQQEHGEEVFAGEAFDALNGIPLTGPHYLQAATDLVGVS</sequence>
<dbReference type="GO" id="GO:0000981">
    <property type="term" value="F:DNA-binding transcription factor activity, RNA polymerase II-specific"/>
    <property type="evidence" value="ECO:0007669"/>
    <property type="project" value="InterPro"/>
</dbReference>
<evidence type="ECO:0000256" key="5">
    <source>
        <dbReference type="ARBA" id="ARBA00023163"/>
    </source>
</evidence>
<keyword evidence="5" id="KW-0804">Transcription</keyword>
<dbReference type="Gene3D" id="4.10.240.10">
    <property type="entry name" value="Zn(2)-C6 fungal-type DNA-binding domain"/>
    <property type="match status" value="1"/>
</dbReference>
<dbReference type="OrthoDB" id="3145928at2759"/>
<name>A0A8H4KBN5_9HYPO</name>
<comment type="caution">
    <text evidence="8">The sequence shown here is derived from an EMBL/GenBank/DDBJ whole genome shotgun (WGS) entry which is preliminary data.</text>
</comment>
<dbReference type="EMBL" id="JAADJG010000416">
    <property type="protein sequence ID" value="KAF4447051.1"/>
    <property type="molecule type" value="Genomic_DNA"/>
</dbReference>
<keyword evidence="3" id="KW-0805">Transcription regulation</keyword>
<dbReference type="PANTHER" id="PTHR36206:SF12">
    <property type="entry name" value="ASPERCRYPTIN BIOSYNTHESIS CLUSTER-SPECIFIC TRANSCRIPTION REGULATOR ATNN-RELATED"/>
    <property type="match status" value="1"/>
</dbReference>
<keyword evidence="4" id="KW-0238">DNA-binding</keyword>
<evidence type="ECO:0000313" key="8">
    <source>
        <dbReference type="EMBL" id="KAF4447051.1"/>
    </source>
</evidence>
<evidence type="ECO:0000259" key="7">
    <source>
        <dbReference type="Pfam" id="PF00172"/>
    </source>
</evidence>
<keyword evidence="6" id="KW-0539">Nucleus</keyword>
<organism evidence="8 9">
    <name type="scientific">Fusarium austroafricanum</name>
    <dbReference type="NCBI Taxonomy" id="2364996"/>
    <lineage>
        <taxon>Eukaryota</taxon>
        <taxon>Fungi</taxon>
        <taxon>Dikarya</taxon>
        <taxon>Ascomycota</taxon>
        <taxon>Pezizomycotina</taxon>
        <taxon>Sordariomycetes</taxon>
        <taxon>Hypocreomycetidae</taxon>
        <taxon>Hypocreales</taxon>
        <taxon>Nectriaceae</taxon>
        <taxon>Fusarium</taxon>
        <taxon>Fusarium concolor species complex</taxon>
    </lineage>
</organism>
<evidence type="ECO:0000256" key="1">
    <source>
        <dbReference type="ARBA" id="ARBA00022723"/>
    </source>
</evidence>
<dbReference type="InterPro" id="IPR052360">
    <property type="entry name" value="Transcr_Regulatory_Proteins"/>
</dbReference>
<dbReference type="InterPro" id="IPR036864">
    <property type="entry name" value="Zn2-C6_fun-type_DNA-bd_sf"/>
</dbReference>
<evidence type="ECO:0000256" key="4">
    <source>
        <dbReference type="ARBA" id="ARBA00023125"/>
    </source>
</evidence>
<evidence type="ECO:0000256" key="3">
    <source>
        <dbReference type="ARBA" id="ARBA00023015"/>
    </source>
</evidence>
<dbReference type="GO" id="GO:0008270">
    <property type="term" value="F:zinc ion binding"/>
    <property type="evidence" value="ECO:0007669"/>
    <property type="project" value="InterPro"/>
</dbReference>
<dbReference type="Proteomes" id="UP000605986">
    <property type="component" value="Unassembled WGS sequence"/>
</dbReference>
<dbReference type="Pfam" id="PF00172">
    <property type="entry name" value="Zn_clus"/>
    <property type="match status" value="1"/>
</dbReference>
<protein>
    <submittedName>
        <fullName evidence="8">Putative transcriptional regulatory protein C15D4.02</fullName>
    </submittedName>
</protein>
<accession>A0A8H4KBN5</accession>
<keyword evidence="2" id="KW-0862">Zinc</keyword>
<evidence type="ECO:0000256" key="6">
    <source>
        <dbReference type="ARBA" id="ARBA00023242"/>
    </source>
</evidence>
<dbReference type="GO" id="GO:0003677">
    <property type="term" value="F:DNA binding"/>
    <property type="evidence" value="ECO:0007669"/>
    <property type="project" value="UniProtKB-KW"/>
</dbReference>
<keyword evidence="9" id="KW-1185">Reference proteome</keyword>
<reference evidence="8" key="1">
    <citation type="submission" date="2020-01" db="EMBL/GenBank/DDBJ databases">
        <title>Identification and distribution of gene clusters putatively required for synthesis of sphingolipid metabolism inhibitors in phylogenetically diverse species of the filamentous fungus Fusarium.</title>
        <authorList>
            <person name="Kim H.-S."/>
            <person name="Busman M."/>
            <person name="Brown D.W."/>
            <person name="Divon H."/>
            <person name="Uhlig S."/>
            <person name="Proctor R.H."/>
        </authorList>
    </citation>
    <scope>NUCLEOTIDE SEQUENCE</scope>
    <source>
        <strain evidence="8">NRRL 53441</strain>
    </source>
</reference>
<evidence type="ECO:0000313" key="9">
    <source>
        <dbReference type="Proteomes" id="UP000605986"/>
    </source>
</evidence>
<dbReference type="InterPro" id="IPR001138">
    <property type="entry name" value="Zn2Cys6_DnaBD"/>
</dbReference>
<evidence type="ECO:0000256" key="2">
    <source>
        <dbReference type="ARBA" id="ARBA00022833"/>
    </source>
</evidence>
<dbReference type="PANTHER" id="PTHR36206">
    <property type="entry name" value="ASPERCRYPTIN BIOSYNTHESIS CLUSTER-SPECIFIC TRANSCRIPTION REGULATOR ATNN-RELATED"/>
    <property type="match status" value="1"/>
</dbReference>
<dbReference type="CDD" id="cd00067">
    <property type="entry name" value="GAL4"/>
    <property type="match status" value="1"/>
</dbReference>
<feature type="domain" description="Zn(2)-C6 fungal-type" evidence="7">
    <location>
        <begin position="18"/>
        <end position="49"/>
    </location>
</feature>
<dbReference type="SUPFAM" id="SSF57701">
    <property type="entry name" value="Zn2/Cys6 DNA-binding domain"/>
    <property type="match status" value="1"/>
</dbReference>
<dbReference type="AlphaFoldDB" id="A0A8H4KBN5"/>